<evidence type="ECO:0000259" key="3">
    <source>
        <dbReference type="Pfam" id="PF00534"/>
    </source>
</evidence>
<accession>A0A087DNP9</accession>
<dbReference type="InterPro" id="IPR028098">
    <property type="entry name" value="Glyco_trans_4-like_N"/>
</dbReference>
<protein>
    <submittedName>
        <fullName evidence="5">Glycosyl transferase</fullName>
    </submittedName>
</protein>
<dbReference type="Gene3D" id="3.40.50.2000">
    <property type="entry name" value="Glycogen Phosphorylase B"/>
    <property type="match status" value="2"/>
</dbReference>
<dbReference type="SUPFAM" id="SSF53756">
    <property type="entry name" value="UDP-Glycosyltransferase/glycogen phosphorylase"/>
    <property type="match status" value="1"/>
</dbReference>
<dbReference type="PANTHER" id="PTHR45947">
    <property type="entry name" value="SULFOQUINOVOSYL TRANSFERASE SQD2"/>
    <property type="match status" value="1"/>
</dbReference>
<dbReference type="PANTHER" id="PTHR45947:SF3">
    <property type="entry name" value="SULFOQUINOVOSYL TRANSFERASE SQD2"/>
    <property type="match status" value="1"/>
</dbReference>
<keyword evidence="2 5" id="KW-0808">Transferase</keyword>
<comment type="caution">
    <text evidence="5">The sequence shown here is derived from an EMBL/GenBank/DDBJ whole genome shotgun (WGS) entry which is preliminary data.</text>
</comment>
<dbReference type="InterPro" id="IPR001296">
    <property type="entry name" value="Glyco_trans_1"/>
</dbReference>
<dbReference type="Proteomes" id="UP000029055">
    <property type="component" value="Unassembled WGS sequence"/>
</dbReference>
<reference evidence="5 6" key="1">
    <citation type="submission" date="2014-03" db="EMBL/GenBank/DDBJ databases">
        <title>Genomics of Bifidobacteria.</title>
        <authorList>
            <person name="Ventura M."/>
            <person name="Milani C."/>
            <person name="Lugli G.A."/>
        </authorList>
    </citation>
    <scope>NUCLEOTIDE SEQUENCE [LARGE SCALE GENOMIC DNA]</scope>
    <source>
        <strain evidence="5 6">LMG 11597</strain>
    </source>
</reference>
<dbReference type="RefSeq" id="WP_024464685.1">
    <property type="nucleotide sequence ID" value="NZ_JGZR01000026.1"/>
</dbReference>
<proteinExistence type="predicted"/>
<dbReference type="GO" id="GO:1901137">
    <property type="term" value="P:carbohydrate derivative biosynthetic process"/>
    <property type="evidence" value="ECO:0007669"/>
    <property type="project" value="UniProtKB-ARBA"/>
</dbReference>
<keyword evidence="1" id="KW-0328">Glycosyltransferase</keyword>
<evidence type="ECO:0000256" key="1">
    <source>
        <dbReference type="ARBA" id="ARBA00022676"/>
    </source>
</evidence>
<keyword evidence="6" id="KW-1185">Reference proteome</keyword>
<gene>
    <name evidence="5" type="ORF">BISU_2331</name>
</gene>
<evidence type="ECO:0000259" key="4">
    <source>
        <dbReference type="Pfam" id="PF13439"/>
    </source>
</evidence>
<organism evidence="5 6">
    <name type="scientific">Bifidobacterium subtile</name>
    <dbReference type="NCBI Taxonomy" id="77635"/>
    <lineage>
        <taxon>Bacteria</taxon>
        <taxon>Bacillati</taxon>
        <taxon>Actinomycetota</taxon>
        <taxon>Actinomycetes</taxon>
        <taxon>Bifidobacteriales</taxon>
        <taxon>Bifidobacteriaceae</taxon>
        <taxon>Bifidobacterium</taxon>
    </lineage>
</organism>
<evidence type="ECO:0000313" key="6">
    <source>
        <dbReference type="Proteomes" id="UP000029055"/>
    </source>
</evidence>
<feature type="domain" description="Glycosyltransferase subfamily 4-like N-terminal" evidence="4">
    <location>
        <begin position="15"/>
        <end position="180"/>
    </location>
</feature>
<dbReference type="GO" id="GO:0016758">
    <property type="term" value="F:hexosyltransferase activity"/>
    <property type="evidence" value="ECO:0007669"/>
    <property type="project" value="TreeGrafter"/>
</dbReference>
<dbReference type="STRING" id="77635.BISU_2331"/>
<dbReference type="eggNOG" id="COG0438">
    <property type="taxonomic scope" value="Bacteria"/>
</dbReference>
<dbReference type="OrthoDB" id="9790710at2"/>
<dbReference type="AlphaFoldDB" id="A0A087DNP9"/>
<dbReference type="InterPro" id="IPR050194">
    <property type="entry name" value="Glycosyltransferase_grp1"/>
</dbReference>
<feature type="domain" description="Glycosyl transferase family 1" evidence="3">
    <location>
        <begin position="188"/>
        <end position="319"/>
    </location>
</feature>
<dbReference type="Pfam" id="PF13439">
    <property type="entry name" value="Glyco_transf_4"/>
    <property type="match status" value="1"/>
</dbReference>
<sequence length="369" mass="41761">MRRVLEVFGEPIATGGQETFVFNNLQAMKADNFKFDFLTPYTCENDGRREDIKRLGGSLFELNCSFLPGKSRELIKKPVSIFFANNKYDVVHIHSGSTSVLAIISQVAKRAGTPKVIVHSHCALERITLLNRVNRRLCGMRMRGNVDRYCACSKEAAKAKFCPEILPKVQVIRNGVDLGRYRRTTSVRRALRESLGAKETDFIIGHVGRMSYQKNQEYAISVFNELHSIMPSSQLWLIGDGPDREAIKDKISELHLDGSVKLLGLIRDTSSYYQAFDAFIFPSRFEGLPIALIEAEAAGLPCAVSDRVSRESDICSDFVSYLSLDDMQAWIHFFVENVNRYNDRADEQLRDAGFRVADSASMLERMYLE</sequence>
<evidence type="ECO:0000313" key="5">
    <source>
        <dbReference type="EMBL" id="KFI97149.1"/>
    </source>
</evidence>
<dbReference type="EMBL" id="JGZR01000026">
    <property type="protein sequence ID" value="KFI97149.1"/>
    <property type="molecule type" value="Genomic_DNA"/>
</dbReference>
<dbReference type="Pfam" id="PF00534">
    <property type="entry name" value="Glycos_transf_1"/>
    <property type="match status" value="1"/>
</dbReference>
<evidence type="ECO:0000256" key="2">
    <source>
        <dbReference type="ARBA" id="ARBA00022679"/>
    </source>
</evidence>
<name>A0A087DNP9_9BIFI</name>